<sequence length="36" mass="4100">MMYYTKITDVKLQGSSSNILNQSSSDALSIKPRKFF</sequence>
<organism evidence="1 2">
    <name type="scientific">Proteus vulgaris</name>
    <dbReference type="NCBI Taxonomy" id="585"/>
    <lineage>
        <taxon>Bacteria</taxon>
        <taxon>Pseudomonadati</taxon>
        <taxon>Pseudomonadota</taxon>
        <taxon>Gammaproteobacteria</taxon>
        <taxon>Enterobacterales</taxon>
        <taxon>Morganellaceae</taxon>
        <taxon>Proteus</taxon>
    </lineage>
</organism>
<dbReference type="Proteomes" id="UP000254331">
    <property type="component" value="Unassembled WGS sequence"/>
</dbReference>
<protein>
    <submittedName>
        <fullName evidence="1">Uncharacterized protein</fullName>
    </submittedName>
</protein>
<accession>A0A379F6G1</accession>
<gene>
    <name evidence="1" type="ORF">NCTC10376_01053</name>
</gene>
<proteinExistence type="predicted"/>
<dbReference type="AlphaFoldDB" id="A0A379F6G1"/>
<name>A0A379F6G1_PROVU</name>
<evidence type="ECO:0000313" key="2">
    <source>
        <dbReference type="Proteomes" id="UP000254331"/>
    </source>
</evidence>
<reference evidence="1 2" key="1">
    <citation type="submission" date="2018-06" db="EMBL/GenBank/DDBJ databases">
        <authorList>
            <consortium name="Pathogen Informatics"/>
            <person name="Doyle S."/>
        </authorList>
    </citation>
    <scope>NUCLEOTIDE SEQUENCE [LARGE SCALE GENOMIC DNA]</scope>
    <source>
        <strain evidence="1 2">NCTC10376</strain>
    </source>
</reference>
<evidence type="ECO:0000313" key="1">
    <source>
        <dbReference type="EMBL" id="SUC15214.1"/>
    </source>
</evidence>
<dbReference type="EMBL" id="UGTW01000001">
    <property type="protein sequence ID" value="SUC15214.1"/>
    <property type="molecule type" value="Genomic_DNA"/>
</dbReference>